<dbReference type="KEGG" id="aup:AsAng_0047980"/>
<dbReference type="EMBL" id="AP026867">
    <property type="protein sequence ID" value="BDS14035.1"/>
    <property type="molecule type" value="Genomic_DNA"/>
</dbReference>
<reference evidence="2" key="1">
    <citation type="submission" date="2022-09" db="EMBL/GenBank/DDBJ databases">
        <title>Aureispira anguillicida sp. nov., isolated from Leptocephalus of Japanese eel Anguilla japonica.</title>
        <authorList>
            <person name="Yuasa K."/>
            <person name="Mekata T."/>
            <person name="Ikunari K."/>
        </authorList>
    </citation>
    <scope>NUCLEOTIDE SEQUENCE</scope>
    <source>
        <strain evidence="2">EL160426</strain>
    </source>
</reference>
<protein>
    <submittedName>
        <fullName evidence="2">Uncharacterized protein</fullName>
    </submittedName>
</protein>
<gene>
    <name evidence="2" type="ORF">AsAng_0047980</name>
</gene>
<feature type="region of interest" description="Disordered" evidence="1">
    <location>
        <begin position="83"/>
        <end position="107"/>
    </location>
</feature>
<keyword evidence="3" id="KW-1185">Reference proteome</keyword>
<dbReference type="Proteomes" id="UP001060919">
    <property type="component" value="Chromosome"/>
</dbReference>
<name>A0A916DVX0_9BACT</name>
<sequence length="107" mass="12057">MTLKFTLTVIFLSLAILCINIPVSGQMCTGKNKSPHNEESMVTQTAIAQNVPTKRIYIPPNYTPPLADKKLIMFPETVATKKKQKKLLKKRKKQKKANRQGCIAINM</sequence>
<organism evidence="2 3">
    <name type="scientific">Aureispira anguillae</name>
    <dbReference type="NCBI Taxonomy" id="2864201"/>
    <lineage>
        <taxon>Bacteria</taxon>
        <taxon>Pseudomonadati</taxon>
        <taxon>Bacteroidota</taxon>
        <taxon>Saprospiria</taxon>
        <taxon>Saprospirales</taxon>
        <taxon>Saprospiraceae</taxon>
        <taxon>Aureispira</taxon>
    </lineage>
</organism>
<dbReference type="RefSeq" id="WP_264789274.1">
    <property type="nucleotide sequence ID" value="NZ_AP026867.1"/>
</dbReference>
<accession>A0A916DVX0</accession>
<feature type="compositionally biased region" description="Basic residues" evidence="1">
    <location>
        <begin position="83"/>
        <end position="98"/>
    </location>
</feature>
<evidence type="ECO:0000313" key="3">
    <source>
        <dbReference type="Proteomes" id="UP001060919"/>
    </source>
</evidence>
<dbReference type="AlphaFoldDB" id="A0A916DVX0"/>
<proteinExistence type="predicted"/>
<evidence type="ECO:0000313" key="2">
    <source>
        <dbReference type="EMBL" id="BDS14035.1"/>
    </source>
</evidence>
<evidence type="ECO:0000256" key="1">
    <source>
        <dbReference type="SAM" id="MobiDB-lite"/>
    </source>
</evidence>